<evidence type="ECO:0000313" key="3">
    <source>
        <dbReference type="Proteomes" id="UP000297549"/>
    </source>
</evidence>
<feature type="transmembrane region" description="Helical" evidence="1">
    <location>
        <begin position="41"/>
        <end position="61"/>
    </location>
</feature>
<feature type="transmembrane region" description="Helical" evidence="1">
    <location>
        <begin position="7"/>
        <end position="29"/>
    </location>
</feature>
<evidence type="ECO:0000256" key="1">
    <source>
        <dbReference type="SAM" id="Phobius"/>
    </source>
</evidence>
<comment type="caution">
    <text evidence="2">The sequence shown here is derived from an EMBL/GenBank/DDBJ whole genome shotgun (WGS) entry which is preliminary data.</text>
</comment>
<sequence>MKSVKLWLLAGVVLTVISPFIFTRTFGIINFQETGPIGDTIGGITAPITNLIGAILVFYALRAQIDANELVRKQFEQQQKEENARKKLFYLAENINTIRNDINDFSYTSNTKTTITEGGVREVDKEIIPYKGASAFSAYIKVLPNLINYYSNQGLDPFESLPKLFELEKLLEMINNIIDSVNTADISNEDKKYFMSVVAYQYISKIKPAFNSKIQEYKSIPTHLTFKSDFGESESVFTDRIWSIISSIDSKIL</sequence>
<dbReference type="EMBL" id="SRLC01000001">
    <property type="protein sequence ID" value="TGE23751.1"/>
    <property type="molecule type" value="Genomic_DNA"/>
</dbReference>
<organism evidence="2 3">
    <name type="scientific">Hymenobacter aquaticus</name>
    <dbReference type="NCBI Taxonomy" id="1867101"/>
    <lineage>
        <taxon>Bacteria</taxon>
        <taxon>Pseudomonadati</taxon>
        <taxon>Bacteroidota</taxon>
        <taxon>Cytophagia</taxon>
        <taxon>Cytophagales</taxon>
        <taxon>Hymenobacteraceae</taxon>
        <taxon>Hymenobacter</taxon>
    </lineage>
</organism>
<name>A0A4Z0Q3V1_9BACT</name>
<evidence type="ECO:0000313" key="2">
    <source>
        <dbReference type="EMBL" id="TGE23751.1"/>
    </source>
</evidence>
<dbReference type="AlphaFoldDB" id="A0A4Z0Q3V1"/>
<keyword evidence="1" id="KW-0812">Transmembrane</keyword>
<keyword evidence="1" id="KW-1133">Transmembrane helix</keyword>
<gene>
    <name evidence="2" type="ORF">E5K00_00625</name>
</gene>
<dbReference type="OrthoDB" id="6678638at2"/>
<protein>
    <recommendedName>
        <fullName evidence="4">Phage abortive infection protein</fullName>
    </recommendedName>
</protein>
<keyword evidence="1" id="KW-0472">Membrane</keyword>
<evidence type="ECO:0008006" key="4">
    <source>
        <dbReference type="Google" id="ProtNLM"/>
    </source>
</evidence>
<dbReference type="Proteomes" id="UP000297549">
    <property type="component" value="Unassembled WGS sequence"/>
</dbReference>
<proteinExistence type="predicted"/>
<reference evidence="2 3" key="1">
    <citation type="submission" date="2019-04" db="EMBL/GenBank/DDBJ databases">
        <authorList>
            <person name="Feng G."/>
            <person name="Zhang J."/>
            <person name="Zhu H."/>
        </authorList>
    </citation>
    <scope>NUCLEOTIDE SEQUENCE [LARGE SCALE GENOMIC DNA]</scope>
    <source>
        <strain evidence="2 3">JCM 31653</strain>
    </source>
</reference>
<keyword evidence="3" id="KW-1185">Reference proteome</keyword>
<accession>A0A4Z0Q3V1</accession>
<dbReference type="RefSeq" id="WP_135460668.1">
    <property type="nucleotide sequence ID" value="NZ_SRLC01000001.1"/>
</dbReference>